<gene>
    <name evidence="9" type="ORF">ATK74_2360</name>
</gene>
<dbReference type="Gene3D" id="1.10.150.130">
    <property type="match status" value="1"/>
</dbReference>
<dbReference type="InterPro" id="IPR013762">
    <property type="entry name" value="Integrase-like_cat_sf"/>
</dbReference>
<evidence type="ECO:0000256" key="2">
    <source>
        <dbReference type="ARBA" id="ARBA00022908"/>
    </source>
</evidence>
<evidence type="ECO:0000313" key="10">
    <source>
        <dbReference type="Proteomes" id="UP000226079"/>
    </source>
</evidence>
<keyword evidence="2" id="KW-0229">DNA integration</keyword>
<feature type="domain" description="Core-binding (CB)" evidence="8">
    <location>
        <begin position="105"/>
        <end position="189"/>
    </location>
</feature>
<evidence type="ECO:0000256" key="1">
    <source>
        <dbReference type="ARBA" id="ARBA00008857"/>
    </source>
</evidence>
<dbReference type="InterPro" id="IPR010998">
    <property type="entry name" value="Integrase_recombinase_N"/>
</dbReference>
<dbReference type="InterPro" id="IPR004107">
    <property type="entry name" value="Integrase_SAM-like_N"/>
</dbReference>
<keyword evidence="4" id="KW-0233">DNA recombination</keyword>
<comment type="caution">
    <text evidence="9">The sequence shown here is derived from an EMBL/GenBank/DDBJ whole genome shotgun (WGS) entry which is preliminary data.</text>
</comment>
<keyword evidence="10" id="KW-1185">Reference proteome</keyword>
<dbReference type="CDD" id="cd01189">
    <property type="entry name" value="INT_ICEBs1_C_like"/>
    <property type="match status" value="1"/>
</dbReference>
<feature type="region of interest" description="Disordered" evidence="6">
    <location>
        <begin position="1"/>
        <end position="42"/>
    </location>
</feature>
<dbReference type="GO" id="GO:0015074">
    <property type="term" value="P:DNA integration"/>
    <property type="evidence" value="ECO:0007669"/>
    <property type="project" value="UniProtKB-KW"/>
</dbReference>
<evidence type="ECO:0000256" key="6">
    <source>
        <dbReference type="SAM" id="MobiDB-lite"/>
    </source>
</evidence>
<dbReference type="Proteomes" id="UP000226079">
    <property type="component" value="Unassembled WGS sequence"/>
</dbReference>
<evidence type="ECO:0000256" key="5">
    <source>
        <dbReference type="PROSITE-ProRule" id="PRU01248"/>
    </source>
</evidence>
<dbReference type="InterPro" id="IPR050090">
    <property type="entry name" value="Tyrosine_recombinase_XerCD"/>
</dbReference>
<dbReference type="GO" id="GO:0003677">
    <property type="term" value="F:DNA binding"/>
    <property type="evidence" value="ECO:0007669"/>
    <property type="project" value="UniProtKB-UniRule"/>
</dbReference>
<dbReference type="PANTHER" id="PTHR30349">
    <property type="entry name" value="PHAGE INTEGRASE-RELATED"/>
    <property type="match status" value="1"/>
</dbReference>
<evidence type="ECO:0000256" key="4">
    <source>
        <dbReference type="ARBA" id="ARBA00023172"/>
    </source>
</evidence>
<evidence type="ECO:0000313" key="9">
    <source>
        <dbReference type="EMBL" id="PFG17784.1"/>
    </source>
</evidence>
<evidence type="ECO:0000259" key="8">
    <source>
        <dbReference type="PROSITE" id="PS51900"/>
    </source>
</evidence>
<dbReference type="EMBL" id="PDJC01000001">
    <property type="protein sequence ID" value="PFG17784.1"/>
    <property type="molecule type" value="Genomic_DNA"/>
</dbReference>
<proteinExistence type="inferred from homology"/>
<sequence>MQGQGDRVTNLRLVDGAAGTPARTGSAPRPSTRTRSTRRRRAFGKIAKQRSGRYQASYLGENGERYLAPVTFETKGDADAWLSMRRAELEEHRWRPPDPQPAETPTLRDYSEIWLERRRTRDGQPLKPRTKDLYRILLDKQILPTLGDRHLADITADDIDDWYAMLLPAAPTRRAHAYSLLSTIMRSASTGRRPLIPDSPCKVEHPTVLHRTFEPKPATPQQIAIIVENMPDKYQALILLSAWCGLRWGEVSELRRKDLDLASMSVRVERAVVWRKGEATVGTPKSRAGVRTIALPPNLRPALKRHLAEHAMPGPDGLLFPNATKTGHLHVNTLSKTYHRARQVAGRPDLRFHDLRHSAATMAAQAGATLAELMARMGHSTAKAALVYQHVAEGRDRIIADRMALLAEPGVVQSTGIDGPRAET</sequence>
<evidence type="ECO:0000256" key="3">
    <source>
        <dbReference type="ARBA" id="ARBA00023125"/>
    </source>
</evidence>
<dbReference type="Pfam" id="PF14659">
    <property type="entry name" value="Phage_int_SAM_3"/>
    <property type="match status" value="1"/>
</dbReference>
<dbReference type="Pfam" id="PF00589">
    <property type="entry name" value="Phage_integrase"/>
    <property type="match status" value="1"/>
</dbReference>
<dbReference type="OrthoDB" id="1822491at2"/>
<dbReference type="PANTHER" id="PTHR30349:SF64">
    <property type="entry name" value="PROPHAGE INTEGRASE INTD-RELATED"/>
    <property type="match status" value="1"/>
</dbReference>
<organism evidence="9 10">
    <name type="scientific">Propionicimonas paludicola</name>
    <dbReference type="NCBI Taxonomy" id="185243"/>
    <lineage>
        <taxon>Bacteria</taxon>
        <taxon>Bacillati</taxon>
        <taxon>Actinomycetota</taxon>
        <taxon>Actinomycetes</taxon>
        <taxon>Propionibacteriales</taxon>
        <taxon>Nocardioidaceae</taxon>
        <taxon>Propionicimonas</taxon>
    </lineage>
</organism>
<protein>
    <submittedName>
        <fullName evidence="9">Integrase</fullName>
    </submittedName>
</protein>
<dbReference type="InterPro" id="IPR011010">
    <property type="entry name" value="DNA_brk_join_enz"/>
</dbReference>
<dbReference type="PROSITE" id="PS51898">
    <property type="entry name" value="TYR_RECOMBINASE"/>
    <property type="match status" value="1"/>
</dbReference>
<dbReference type="PROSITE" id="PS51900">
    <property type="entry name" value="CB"/>
    <property type="match status" value="1"/>
</dbReference>
<feature type="compositionally biased region" description="Low complexity" evidence="6">
    <location>
        <begin position="23"/>
        <end position="34"/>
    </location>
</feature>
<name>A0A2A9CTM8_9ACTN</name>
<keyword evidence="3 5" id="KW-0238">DNA-binding</keyword>
<reference evidence="9 10" key="1">
    <citation type="submission" date="2017-10" db="EMBL/GenBank/DDBJ databases">
        <title>Sequencing the genomes of 1000 actinobacteria strains.</title>
        <authorList>
            <person name="Klenk H.-P."/>
        </authorList>
    </citation>
    <scope>NUCLEOTIDE SEQUENCE [LARGE SCALE GENOMIC DNA]</scope>
    <source>
        <strain evidence="9 10">DSM 15597</strain>
    </source>
</reference>
<dbReference type="InterPro" id="IPR002104">
    <property type="entry name" value="Integrase_catalytic"/>
</dbReference>
<accession>A0A2A9CTM8</accession>
<dbReference type="InterPro" id="IPR044068">
    <property type="entry name" value="CB"/>
</dbReference>
<dbReference type="AlphaFoldDB" id="A0A2A9CTM8"/>
<evidence type="ECO:0000259" key="7">
    <source>
        <dbReference type="PROSITE" id="PS51898"/>
    </source>
</evidence>
<dbReference type="GO" id="GO:0006310">
    <property type="term" value="P:DNA recombination"/>
    <property type="evidence" value="ECO:0007669"/>
    <property type="project" value="UniProtKB-KW"/>
</dbReference>
<feature type="domain" description="Tyr recombinase" evidence="7">
    <location>
        <begin position="213"/>
        <end position="401"/>
    </location>
</feature>
<dbReference type="Gene3D" id="1.10.443.10">
    <property type="entry name" value="Intergrase catalytic core"/>
    <property type="match status" value="1"/>
</dbReference>
<dbReference type="InterPro" id="IPR058717">
    <property type="entry name" value="Phage_L5_Integrase_N"/>
</dbReference>
<comment type="similarity">
    <text evidence="1">Belongs to the 'phage' integrase family.</text>
</comment>
<dbReference type="Pfam" id="PF26003">
    <property type="entry name" value="Integrase_N_phage"/>
    <property type="match status" value="1"/>
</dbReference>
<dbReference type="SUPFAM" id="SSF56349">
    <property type="entry name" value="DNA breaking-rejoining enzymes"/>
    <property type="match status" value="1"/>
</dbReference>